<accession>A0ABD5QR37</accession>
<dbReference type="AlphaFoldDB" id="A0ABD5QR37"/>
<evidence type="ECO:0000313" key="4">
    <source>
        <dbReference type="Proteomes" id="UP001596145"/>
    </source>
</evidence>
<dbReference type="InterPro" id="IPR013785">
    <property type="entry name" value="Aldolase_TIM"/>
</dbReference>
<dbReference type="Gene3D" id="3.20.20.70">
    <property type="entry name" value="Aldolase class I"/>
    <property type="match status" value="1"/>
</dbReference>
<evidence type="ECO:0000256" key="2">
    <source>
        <dbReference type="PIRSR" id="PIRSR001365-1"/>
    </source>
</evidence>
<keyword evidence="4" id="KW-1185">Reference proteome</keyword>
<protein>
    <submittedName>
        <fullName evidence="3">Dihydrodipicolinate synthase family protein</fullName>
    </submittedName>
</protein>
<dbReference type="EMBL" id="JBHSKV010000010">
    <property type="protein sequence ID" value="MFC5134665.1"/>
    <property type="molecule type" value="Genomic_DNA"/>
</dbReference>
<sequence>MPLNEDEIQSRLRGVSAGLLTPFDDDSRVEHGKIRSNARSLHQQGIDSFLSVANISEYHSLSRSERVDIAETSVSALPSDACVLAGVGGGTDDAIELMEAYEEVGVDAMMIMPPHHTYLHERGLLEYYSALGEAADRPLVPYVKGFEPSVEYLADLADIDEIVGIKYALTDTAKLGAAVEAGPNDVVWVNGLAEPLAPATWVEGAEGFSAGVSNFRPEVGLELFDALSREDWSRARRLRNVCLPYQQLRGEKGTRNDIPAAVSIPVVKKGLELAGLHGGGVREPLQPLSPAEEERAETLYRELDEEIGDLIDTQATA</sequence>
<dbReference type="Pfam" id="PF00701">
    <property type="entry name" value="DHDPS"/>
    <property type="match status" value="1"/>
</dbReference>
<dbReference type="SMART" id="SM01130">
    <property type="entry name" value="DHDPS"/>
    <property type="match status" value="1"/>
</dbReference>
<feature type="active site" description="Schiff-base intermediate with substrate" evidence="2">
    <location>
        <position position="166"/>
    </location>
</feature>
<evidence type="ECO:0000313" key="3">
    <source>
        <dbReference type="EMBL" id="MFC5134665.1"/>
    </source>
</evidence>
<dbReference type="PANTHER" id="PTHR12128">
    <property type="entry name" value="DIHYDRODIPICOLINATE SYNTHASE"/>
    <property type="match status" value="1"/>
</dbReference>
<proteinExistence type="predicted"/>
<feature type="active site" description="Proton donor/acceptor" evidence="2">
    <location>
        <position position="142"/>
    </location>
</feature>
<dbReference type="Proteomes" id="UP001596145">
    <property type="component" value="Unassembled WGS sequence"/>
</dbReference>
<keyword evidence="1" id="KW-0456">Lyase</keyword>
<name>A0ABD5QR37_9EURY</name>
<dbReference type="InterPro" id="IPR002220">
    <property type="entry name" value="DapA-like"/>
</dbReference>
<dbReference type="RefSeq" id="WP_122106192.1">
    <property type="nucleotide sequence ID" value="NZ_JBHSKV010000010.1"/>
</dbReference>
<dbReference type="PIRSF" id="PIRSF001365">
    <property type="entry name" value="DHDPS"/>
    <property type="match status" value="1"/>
</dbReference>
<evidence type="ECO:0000256" key="1">
    <source>
        <dbReference type="ARBA" id="ARBA00023239"/>
    </source>
</evidence>
<comment type="caution">
    <text evidence="3">The sequence shown here is derived from an EMBL/GenBank/DDBJ whole genome shotgun (WGS) entry which is preliminary data.</text>
</comment>
<dbReference type="PANTHER" id="PTHR12128:SF66">
    <property type="entry name" value="4-HYDROXY-2-OXOGLUTARATE ALDOLASE, MITOCHONDRIAL"/>
    <property type="match status" value="1"/>
</dbReference>
<organism evidence="3 4">
    <name type="scientific">Halorubrum glutamatedens</name>
    <dbReference type="NCBI Taxonomy" id="2707018"/>
    <lineage>
        <taxon>Archaea</taxon>
        <taxon>Methanobacteriati</taxon>
        <taxon>Methanobacteriota</taxon>
        <taxon>Stenosarchaea group</taxon>
        <taxon>Halobacteria</taxon>
        <taxon>Halobacteriales</taxon>
        <taxon>Haloferacaceae</taxon>
        <taxon>Halorubrum</taxon>
    </lineage>
</organism>
<dbReference type="GO" id="GO:0008675">
    <property type="term" value="F:2-dehydro-3-deoxy-phosphogluconate aldolase activity"/>
    <property type="evidence" value="ECO:0007669"/>
    <property type="project" value="UniProtKB-ARBA"/>
</dbReference>
<dbReference type="SUPFAM" id="SSF51569">
    <property type="entry name" value="Aldolase"/>
    <property type="match status" value="1"/>
</dbReference>
<reference evidence="3 4" key="1">
    <citation type="journal article" date="2019" name="Int. J. Syst. Evol. Microbiol.">
        <title>The Global Catalogue of Microorganisms (GCM) 10K type strain sequencing project: providing services to taxonomists for standard genome sequencing and annotation.</title>
        <authorList>
            <consortium name="The Broad Institute Genomics Platform"/>
            <consortium name="The Broad Institute Genome Sequencing Center for Infectious Disease"/>
            <person name="Wu L."/>
            <person name="Ma J."/>
        </authorList>
    </citation>
    <scope>NUCLEOTIDE SEQUENCE [LARGE SCALE GENOMIC DNA]</scope>
    <source>
        <strain evidence="3 4">CGMCC 1.16026</strain>
    </source>
</reference>
<gene>
    <name evidence="3" type="ORF">ACFPJA_08015</name>
</gene>
<dbReference type="CDD" id="cd00408">
    <property type="entry name" value="DHDPS-like"/>
    <property type="match status" value="1"/>
</dbReference>